<dbReference type="Proteomes" id="UP000315115">
    <property type="component" value="Chromosome 2"/>
</dbReference>
<gene>
    <name evidence="3" type="ORF">VroAM7_47490</name>
</gene>
<evidence type="ECO:0000313" key="4">
    <source>
        <dbReference type="Proteomes" id="UP000315115"/>
    </source>
</evidence>
<dbReference type="EMBL" id="AP019799">
    <property type="protein sequence ID" value="BBL92096.1"/>
    <property type="molecule type" value="Genomic_DNA"/>
</dbReference>
<dbReference type="InterPro" id="IPR001633">
    <property type="entry name" value="EAL_dom"/>
</dbReference>
<organism evidence="3 4">
    <name type="scientific">Vibrio rotiferianus</name>
    <dbReference type="NCBI Taxonomy" id="190895"/>
    <lineage>
        <taxon>Bacteria</taxon>
        <taxon>Pseudomonadati</taxon>
        <taxon>Pseudomonadota</taxon>
        <taxon>Gammaproteobacteria</taxon>
        <taxon>Vibrionales</taxon>
        <taxon>Vibrionaceae</taxon>
        <taxon>Vibrio</taxon>
    </lineage>
</organism>
<dbReference type="Pfam" id="PF00563">
    <property type="entry name" value="EAL"/>
    <property type="match status" value="1"/>
</dbReference>
<keyword evidence="1" id="KW-0812">Transmembrane</keyword>
<feature type="transmembrane region" description="Helical" evidence="1">
    <location>
        <begin position="12"/>
        <end position="28"/>
    </location>
</feature>
<dbReference type="GO" id="GO:0071111">
    <property type="term" value="F:cyclic-guanylate-specific phosphodiesterase activity"/>
    <property type="evidence" value="ECO:0007669"/>
    <property type="project" value="InterPro"/>
</dbReference>
<dbReference type="SUPFAM" id="SSF141868">
    <property type="entry name" value="EAL domain-like"/>
    <property type="match status" value="1"/>
</dbReference>
<feature type="transmembrane region" description="Helical" evidence="1">
    <location>
        <begin position="215"/>
        <end position="235"/>
    </location>
</feature>
<dbReference type="InterPro" id="IPR050706">
    <property type="entry name" value="Cyclic-di-GMP_PDE-like"/>
</dbReference>
<dbReference type="PANTHER" id="PTHR33121">
    <property type="entry name" value="CYCLIC DI-GMP PHOSPHODIESTERASE PDEF"/>
    <property type="match status" value="1"/>
</dbReference>
<dbReference type="AlphaFoldDB" id="A0A510II15"/>
<accession>A0A510II15</accession>
<reference evidence="4" key="1">
    <citation type="submission" date="2019-07" db="EMBL/GenBank/DDBJ databases">
        <title>Complete Genome Sequences of Vibrion rotiferianus strain AM7.</title>
        <authorList>
            <person name="Miyazaki K."/>
            <person name="Wiseschart A."/>
            <person name="Pootanakit K."/>
            <person name="Ishimori K."/>
            <person name="Kitahara K."/>
        </authorList>
    </citation>
    <scope>NUCLEOTIDE SEQUENCE [LARGE SCALE GENOMIC DNA]</scope>
    <source>
        <strain evidence="4">AM7</strain>
    </source>
</reference>
<name>A0A510II15_9VIBR</name>
<dbReference type="RefSeq" id="WP_138956109.1">
    <property type="nucleotide sequence ID" value="NZ_AP019799.1"/>
</dbReference>
<evidence type="ECO:0000259" key="2">
    <source>
        <dbReference type="PROSITE" id="PS50883"/>
    </source>
</evidence>
<evidence type="ECO:0000256" key="1">
    <source>
        <dbReference type="SAM" id="Phobius"/>
    </source>
</evidence>
<dbReference type="CDD" id="cd01948">
    <property type="entry name" value="EAL"/>
    <property type="match status" value="1"/>
</dbReference>
<dbReference type="InterPro" id="IPR035919">
    <property type="entry name" value="EAL_sf"/>
</dbReference>
<feature type="domain" description="EAL" evidence="2">
    <location>
        <begin position="242"/>
        <end position="489"/>
    </location>
</feature>
<keyword evidence="1" id="KW-1133">Transmembrane helix</keyword>
<protein>
    <submittedName>
        <fullName evidence="3">Cyclic diguanylate phosphodiesterase</fullName>
    </submittedName>
</protein>
<evidence type="ECO:0000313" key="3">
    <source>
        <dbReference type="EMBL" id="BBL92096.1"/>
    </source>
</evidence>
<dbReference type="SMART" id="SM00052">
    <property type="entry name" value="EAL"/>
    <property type="match status" value="1"/>
</dbReference>
<sequence length="489" mass="55636">MLSKATLKKISIFFIPVPLILAQVFFLAQQNIQKNLDNILERNIQVADQILFHIETENKTALIDPTRCEALQQNLMFERNIDEMLIVHSDNIICSSKLGSISKPLDSYLKQYGTDTLSFARIHGYPEQVLTLTTQSTENPEYRAITIVDRDYFGATIGYKNDLRLKRSALYVGEGVAPLDSLKQGDNPIAIAHSKIFDYEALLEASNVYIEQKELSYFISAIPLLLIFYLTIYIVTKFVDPQRSLLVDLKKAIKRKELALYYQPQIDAITGELKGCEALLRWKHKSRGFVSPDKFIVAAEQNGLANDITDYVLDKALKDFSNSHYSKPFHLGVNVPPDYLSDAHVIHKIERIHKKLKQNNVFLGIEITERQLIDENTQKYISALRVHGIEVLIDDFGTGQTSLAALQHMRVDYLKIDKCFVDTIGIESVNAPVLNAIVRFANELEIKLIAEGVETEAQVKHLIDLGVDFHQGYFYSKPVPFKQLLLNYQ</sequence>
<dbReference type="PROSITE" id="PS50883">
    <property type="entry name" value="EAL"/>
    <property type="match status" value="1"/>
</dbReference>
<dbReference type="PANTHER" id="PTHR33121:SF79">
    <property type="entry name" value="CYCLIC DI-GMP PHOSPHODIESTERASE PDED-RELATED"/>
    <property type="match status" value="1"/>
</dbReference>
<dbReference type="Gene3D" id="3.20.20.450">
    <property type="entry name" value="EAL domain"/>
    <property type="match status" value="1"/>
</dbReference>
<keyword evidence="1" id="KW-0472">Membrane</keyword>
<proteinExistence type="predicted"/>